<reference evidence="3" key="1">
    <citation type="submission" date="2023-07" db="EMBL/GenBank/DDBJ databases">
        <authorList>
            <consortium name="CYATHOMIX"/>
        </authorList>
    </citation>
    <scope>NUCLEOTIDE SEQUENCE</scope>
    <source>
        <strain evidence="3">N/A</strain>
    </source>
</reference>
<feature type="domain" description="Peptidase A1" evidence="2">
    <location>
        <begin position="1"/>
        <end position="326"/>
    </location>
</feature>
<evidence type="ECO:0000313" key="3">
    <source>
        <dbReference type="EMBL" id="CAJ0601975.1"/>
    </source>
</evidence>
<dbReference type="InterPro" id="IPR033121">
    <property type="entry name" value="PEPTIDASE_A1"/>
</dbReference>
<dbReference type="InterPro" id="IPR003226">
    <property type="entry name" value="MYG1_exonuclease"/>
</dbReference>
<dbReference type="GO" id="GO:0004190">
    <property type="term" value="F:aspartic-type endopeptidase activity"/>
    <property type="evidence" value="ECO:0007669"/>
    <property type="project" value="InterPro"/>
</dbReference>
<protein>
    <recommendedName>
        <fullName evidence="2">Peptidase A1 domain-containing protein</fullName>
    </recommendedName>
</protein>
<dbReference type="AlphaFoldDB" id="A0AA36H0U2"/>
<dbReference type="EMBL" id="CATQJL010000305">
    <property type="protein sequence ID" value="CAJ0601975.1"/>
    <property type="molecule type" value="Genomic_DNA"/>
</dbReference>
<dbReference type="Pfam" id="PF03690">
    <property type="entry name" value="MYG1_exonuc"/>
    <property type="match status" value="1"/>
</dbReference>
<evidence type="ECO:0000313" key="4">
    <source>
        <dbReference type="Proteomes" id="UP001176961"/>
    </source>
</evidence>
<name>A0AA36H0U2_CYLNA</name>
<dbReference type="Proteomes" id="UP001176961">
    <property type="component" value="Unassembled WGS sequence"/>
</dbReference>
<evidence type="ECO:0000259" key="2">
    <source>
        <dbReference type="PROSITE" id="PS51767"/>
    </source>
</evidence>
<comment type="similarity">
    <text evidence="1">Belongs to the peptidase A1 family.</text>
</comment>
<organism evidence="3 4">
    <name type="scientific">Cylicocyclus nassatus</name>
    <name type="common">Nematode worm</name>
    <dbReference type="NCBI Taxonomy" id="53992"/>
    <lineage>
        <taxon>Eukaryota</taxon>
        <taxon>Metazoa</taxon>
        <taxon>Ecdysozoa</taxon>
        <taxon>Nematoda</taxon>
        <taxon>Chromadorea</taxon>
        <taxon>Rhabditida</taxon>
        <taxon>Rhabditina</taxon>
        <taxon>Rhabditomorpha</taxon>
        <taxon>Strongyloidea</taxon>
        <taxon>Strongylidae</taxon>
        <taxon>Cylicocyclus</taxon>
    </lineage>
</organism>
<keyword evidence="4" id="KW-1185">Reference proteome</keyword>
<gene>
    <name evidence="3" type="ORF">CYNAS_LOCUS13958</name>
</gene>
<dbReference type="Pfam" id="PF00026">
    <property type="entry name" value="Asp"/>
    <property type="match status" value="1"/>
</dbReference>
<dbReference type="PANTHER" id="PTHR47966:SF45">
    <property type="entry name" value="PEPTIDASE A1 DOMAIN-CONTAINING PROTEIN"/>
    <property type="match status" value="1"/>
</dbReference>
<dbReference type="GO" id="GO:0006508">
    <property type="term" value="P:proteolysis"/>
    <property type="evidence" value="ECO:0007669"/>
    <property type="project" value="InterPro"/>
</dbReference>
<dbReference type="PANTHER" id="PTHR47966">
    <property type="entry name" value="BETA-SITE APP-CLEAVING ENZYME, ISOFORM A-RELATED"/>
    <property type="match status" value="1"/>
</dbReference>
<dbReference type="InterPro" id="IPR021109">
    <property type="entry name" value="Peptidase_aspartic_dom_sf"/>
</dbReference>
<dbReference type="InterPro" id="IPR001461">
    <property type="entry name" value="Aspartic_peptidase_A1"/>
</dbReference>
<dbReference type="Gene3D" id="2.40.70.10">
    <property type="entry name" value="Acid Proteases"/>
    <property type="match status" value="2"/>
</dbReference>
<evidence type="ECO:0000256" key="1">
    <source>
        <dbReference type="ARBA" id="ARBA00007447"/>
    </source>
</evidence>
<dbReference type="PROSITE" id="PS51767">
    <property type="entry name" value="PEPTIDASE_A1"/>
    <property type="match status" value="1"/>
</dbReference>
<dbReference type="SUPFAM" id="SSF50630">
    <property type="entry name" value="Acid proteases"/>
    <property type="match status" value="1"/>
</dbReference>
<dbReference type="GO" id="GO:0005764">
    <property type="term" value="C:lysosome"/>
    <property type="evidence" value="ECO:0007669"/>
    <property type="project" value="TreeGrafter"/>
</dbReference>
<accession>A0AA36H0U2</accession>
<dbReference type="CDD" id="cd05471">
    <property type="entry name" value="pepsin_like"/>
    <property type="match status" value="1"/>
</dbReference>
<comment type="caution">
    <text evidence="3">The sequence shown here is derived from an EMBL/GenBank/DDBJ whole genome shotgun (WGS) entry which is preliminary data.</text>
</comment>
<sequence length="337" mass="36953">MLVEELSNLCGIDGCIFVHVTGFIGGNKAFEGALAMAKKALEIGDAEICVNVAFKTSACTARNKFDHSQSTTFVNDTRQWSQEIYGDVSGAHGKDAVRIGLNQLSGNCTFGLATNMADTFQNWPSVDGVLGLGIDHDGTIPSDPFLQQLISSQILEPAMFTVYLKHSQINTTTAGYVIYGSAHTSLCETMVDYHNVSSDTPIQVMSIIMGTTLISQTTMMLELVPTILGPRADVQKIADKVGATYMNNRFEISCDAPLPDFEFYIDYRKYTIASDRLIVKTASGCALAINFVQNDSSVIPHWYFGAPLFEQYCVTFDYEGKRLGFARVRDVDTTTLE</sequence>
<dbReference type="InterPro" id="IPR034164">
    <property type="entry name" value="Pepsin-like_dom"/>
</dbReference>
<proteinExistence type="inferred from homology"/>